<organism evidence="2 3">
    <name type="scientific">Setaria italica</name>
    <name type="common">Foxtail millet</name>
    <name type="synonym">Panicum italicum</name>
    <dbReference type="NCBI Taxonomy" id="4555"/>
    <lineage>
        <taxon>Eukaryota</taxon>
        <taxon>Viridiplantae</taxon>
        <taxon>Streptophyta</taxon>
        <taxon>Embryophyta</taxon>
        <taxon>Tracheophyta</taxon>
        <taxon>Spermatophyta</taxon>
        <taxon>Magnoliopsida</taxon>
        <taxon>Liliopsida</taxon>
        <taxon>Poales</taxon>
        <taxon>Poaceae</taxon>
        <taxon>PACMAD clade</taxon>
        <taxon>Panicoideae</taxon>
        <taxon>Panicodae</taxon>
        <taxon>Paniceae</taxon>
        <taxon>Cenchrinae</taxon>
        <taxon>Setaria</taxon>
    </lineage>
</organism>
<keyword evidence="3" id="KW-1185">Reference proteome</keyword>
<name>K3ZWM3_SETIT</name>
<dbReference type="Proteomes" id="UP000004995">
    <property type="component" value="Unassembled WGS sequence"/>
</dbReference>
<reference evidence="3" key="1">
    <citation type="journal article" date="2012" name="Nat. Biotechnol.">
        <title>Reference genome sequence of the model plant Setaria.</title>
        <authorList>
            <person name="Bennetzen J.L."/>
            <person name="Schmutz J."/>
            <person name="Wang H."/>
            <person name="Percifield R."/>
            <person name="Hawkins J."/>
            <person name="Pontaroli A.C."/>
            <person name="Estep M."/>
            <person name="Feng L."/>
            <person name="Vaughn J.N."/>
            <person name="Grimwood J."/>
            <person name="Jenkins J."/>
            <person name="Barry K."/>
            <person name="Lindquist E."/>
            <person name="Hellsten U."/>
            <person name="Deshpande S."/>
            <person name="Wang X."/>
            <person name="Wu X."/>
            <person name="Mitros T."/>
            <person name="Triplett J."/>
            <person name="Yang X."/>
            <person name="Ye C.Y."/>
            <person name="Mauro-Herrera M."/>
            <person name="Wang L."/>
            <person name="Li P."/>
            <person name="Sharma M."/>
            <person name="Sharma R."/>
            <person name="Ronald P.C."/>
            <person name="Panaud O."/>
            <person name="Kellogg E.A."/>
            <person name="Brutnell T.P."/>
            <person name="Doust A.N."/>
            <person name="Tuskan G.A."/>
            <person name="Rokhsar D."/>
            <person name="Devos K.M."/>
        </authorList>
    </citation>
    <scope>NUCLEOTIDE SEQUENCE [LARGE SCALE GENOMIC DNA]</scope>
    <source>
        <strain evidence="3">cv. Yugu1</strain>
    </source>
</reference>
<dbReference type="EnsemblPlants" id="KQL24880">
    <property type="protein sequence ID" value="KQL24880"/>
    <property type="gene ID" value="SETIT_031005mg"/>
</dbReference>
<feature type="region of interest" description="Disordered" evidence="1">
    <location>
        <begin position="140"/>
        <end position="162"/>
    </location>
</feature>
<accession>K3ZWM3</accession>
<sequence length="231" mass="24048">MVASTSATADGFDPEASSPSAHSRLVASAGACSGAAAARIEYCGKPPGPPDRRFPRTPPVAQRRPGCYPAPGTHAAASTTSTRPRPSSRRQRHSTPSPPPLHQAGHSKALLPWRHTRSDRLAAGTRPAPRPPMPCLRRFSPPKEPQHAGHTRIREKLGPSHGDHRPAGELIGAGRAVARWLRFLVASSATGRSWTELRGAGGHVNAAACGAAARSGIGNGNEKERGAAGGI</sequence>
<feature type="compositionally biased region" description="Low complexity" evidence="1">
    <location>
        <begin position="69"/>
        <end position="85"/>
    </location>
</feature>
<dbReference type="InParanoid" id="K3ZWM3"/>
<evidence type="ECO:0000313" key="2">
    <source>
        <dbReference type="EnsemblPlants" id="KQL24880"/>
    </source>
</evidence>
<feature type="compositionally biased region" description="Low complexity" evidence="1">
    <location>
        <begin position="27"/>
        <end position="38"/>
    </location>
</feature>
<dbReference type="AlphaFoldDB" id="K3ZWM3"/>
<dbReference type="Gramene" id="KQL24880">
    <property type="protein sequence ID" value="KQL24880"/>
    <property type="gene ID" value="SETIT_031005mg"/>
</dbReference>
<dbReference type="EMBL" id="AGNK02001148">
    <property type="status" value="NOT_ANNOTATED_CDS"/>
    <property type="molecule type" value="Genomic_DNA"/>
</dbReference>
<proteinExistence type="predicted"/>
<dbReference type="HOGENOM" id="CLU_1201589_0_0_1"/>
<feature type="compositionally biased region" description="Basic and acidic residues" evidence="1">
    <location>
        <begin position="144"/>
        <end position="162"/>
    </location>
</feature>
<evidence type="ECO:0000313" key="3">
    <source>
        <dbReference type="Proteomes" id="UP000004995"/>
    </source>
</evidence>
<reference evidence="2" key="2">
    <citation type="submission" date="2018-08" db="UniProtKB">
        <authorList>
            <consortium name="EnsemblPlants"/>
        </authorList>
    </citation>
    <scope>IDENTIFICATION</scope>
    <source>
        <strain evidence="2">Yugu1</strain>
    </source>
</reference>
<evidence type="ECO:0000256" key="1">
    <source>
        <dbReference type="SAM" id="MobiDB-lite"/>
    </source>
</evidence>
<protein>
    <submittedName>
        <fullName evidence="2">Uncharacterized protein</fullName>
    </submittedName>
</protein>
<feature type="region of interest" description="Disordered" evidence="1">
    <location>
        <begin position="1"/>
        <end position="107"/>
    </location>
</feature>